<accession>A0A6M4JRE9</accession>
<evidence type="ECO:0000313" key="2">
    <source>
        <dbReference type="EMBL" id="QJP90863.1"/>
    </source>
</evidence>
<feature type="domain" description="HNH nuclease" evidence="1">
    <location>
        <begin position="123"/>
        <end position="184"/>
    </location>
</feature>
<dbReference type="CDD" id="cd00085">
    <property type="entry name" value="HNHc"/>
    <property type="match status" value="1"/>
</dbReference>
<dbReference type="GO" id="GO:0004519">
    <property type="term" value="F:endonuclease activity"/>
    <property type="evidence" value="ECO:0007669"/>
    <property type="project" value="UniProtKB-KW"/>
</dbReference>
<keyword evidence="2" id="KW-0255">Endonuclease</keyword>
<gene>
    <name evidence="2" type="ORF">HIR78_11105</name>
</gene>
<keyword evidence="2" id="KW-0378">Hydrolase</keyword>
<sequence length="230" mass="27638">MDIKKHKIINRYYHKNCISCKSWLPATEESFYSVKKNKDGLHSYCKACVLKKAKESMLKNYDKQLERMRERNLLPGMKKAKKKYNSSLKKKKTQQIWQEKNKLKLKNYRLQRDAHKKHNITDVQWQKCKDYFNNKCAYCGLKIEDHKILFKGTYIQGDFHKEHVDHKGANDISNCIPACKSCNSSKHDFAFEEWYNSSNKNFSSERLLKIKEWLNRFKAERQDSERRRRG</sequence>
<dbReference type="EMBL" id="CP052842">
    <property type="protein sequence ID" value="QJP90863.1"/>
    <property type="molecule type" value="Genomic_DNA"/>
</dbReference>
<name>A0A6M4JRE9_BACSU</name>
<protein>
    <submittedName>
        <fullName evidence="2">HNH endonuclease</fullName>
    </submittedName>
</protein>
<dbReference type="GO" id="GO:0003676">
    <property type="term" value="F:nucleic acid binding"/>
    <property type="evidence" value="ECO:0007669"/>
    <property type="project" value="InterPro"/>
</dbReference>
<dbReference type="Gene3D" id="1.10.30.50">
    <property type="match status" value="1"/>
</dbReference>
<dbReference type="InterPro" id="IPR003615">
    <property type="entry name" value="HNH_nuc"/>
</dbReference>
<dbReference type="RefSeq" id="WP_169507102.1">
    <property type="nucleotide sequence ID" value="NZ_CP051860.2"/>
</dbReference>
<dbReference type="SMART" id="SM00507">
    <property type="entry name" value="HNHc"/>
    <property type="match status" value="1"/>
</dbReference>
<dbReference type="InterPro" id="IPR002711">
    <property type="entry name" value="HNH"/>
</dbReference>
<proteinExistence type="predicted"/>
<organism evidence="2">
    <name type="scientific">Bacillus subtilis (strain 168)</name>
    <dbReference type="NCBI Taxonomy" id="224308"/>
    <lineage>
        <taxon>Bacteria</taxon>
        <taxon>Bacillati</taxon>
        <taxon>Bacillota</taxon>
        <taxon>Bacilli</taxon>
        <taxon>Bacillales</taxon>
        <taxon>Bacillaceae</taxon>
        <taxon>Bacillus</taxon>
    </lineage>
</organism>
<keyword evidence="2" id="KW-0540">Nuclease</keyword>
<dbReference type="Pfam" id="PF01844">
    <property type="entry name" value="HNH"/>
    <property type="match status" value="1"/>
</dbReference>
<evidence type="ECO:0000259" key="1">
    <source>
        <dbReference type="SMART" id="SM00507"/>
    </source>
</evidence>
<dbReference type="GO" id="GO:0008270">
    <property type="term" value="F:zinc ion binding"/>
    <property type="evidence" value="ECO:0007669"/>
    <property type="project" value="InterPro"/>
</dbReference>
<reference evidence="2" key="1">
    <citation type="submission" date="2020-04" db="EMBL/GenBank/DDBJ databases">
        <title>Phage recombination drives evolution of spore-forming Bacilli.</title>
        <authorList>
            <person name="Dragos A."/>
            <person name="Kovacs A.T."/>
        </authorList>
    </citation>
    <scope>NUCLEOTIDE SEQUENCE</scope>
    <source>
        <strain evidence="2">168</strain>
    </source>
</reference>
<dbReference type="AlphaFoldDB" id="A0A6M4JRE9"/>